<dbReference type="CDD" id="cd08916">
    <property type="entry name" value="TrHb3_P"/>
    <property type="match status" value="1"/>
</dbReference>
<evidence type="ECO:0000313" key="5">
    <source>
        <dbReference type="EMBL" id="GAA4389922.1"/>
    </source>
</evidence>
<sequence>MSPAAFVPLTDICTEADIKVLVDTFYNKVNQDELLGPVFNSIAQVYWPTHLLTMYDFWSSVLFGTARYKGRPFPKHMALPLEAEHFQRWLKLFFATVEEKFFGPKAEEAKGKALNIATMFEYRMRPKSSLSIL</sequence>
<dbReference type="InterPro" id="IPR009050">
    <property type="entry name" value="Globin-like_sf"/>
</dbReference>
<evidence type="ECO:0000256" key="3">
    <source>
        <dbReference type="ARBA" id="ARBA00022723"/>
    </source>
</evidence>
<keyword evidence="6" id="KW-1185">Reference proteome</keyword>
<dbReference type="Pfam" id="PF01152">
    <property type="entry name" value="Bac_globin"/>
    <property type="match status" value="1"/>
</dbReference>
<evidence type="ECO:0000256" key="4">
    <source>
        <dbReference type="ARBA" id="ARBA00023004"/>
    </source>
</evidence>
<dbReference type="InterPro" id="IPR012292">
    <property type="entry name" value="Globin/Proto"/>
</dbReference>
<accession>A0ABP8JFS1</accession>
<dbReference type="RefSeq" id="WP_345226836.1">
    <property type="nucleotide sequence ID" value="NZ_BAABHA010000015.1"/>
</dbReference>
<name>A0ABP8JFS1_9BACT</name>
<dbReference type="SUPFAM" id="SSF46458">
    <property type="entry name" value="Globin-like"/>
    <property type="match status" value="1"/>
</dbReference>
<evidence type="ECO:0000313" key="6">
    <source>
        <dbReference type="Proteomes" id="UP001500454"/>
    </source>
</evidence>
<keyword evidence="4" id="KW-0408">Iron</keyword>
<comment type="caution">
    <text evidence="5">The sequence shown here is derived from an EMBL/GenBank/DDBJ whole genome shotgun (WGS) entry which is preliminary data.</text>
</comment>
<gene>
    <name evidence="5" type="ORF">GCM10023186_37620</name>
</gene>
<keyword evidence="3" id="KW-0479">Metal-binding</keyword>
<evidence type="ECO:0000256" key="1">
    <source>
        <dbReference type="ARBA" id="ARBA00022448"/>
    </source>
</evidence>
<dbReference type="Gene3D" id="1.10.490.10">
    <property type="entry name" value="Globins"/>
    <property type="match status" value="1"/>
</dbReference>
<protein>
    <submittedName>
        <fullName evidence="5">Group III truncated hemoglobin</fullName>
    </submittedName>
</protein>
<dbReference type="EMBL" id="BAABHA010000015">
    <property type="protein sequence ID" value="GAA4389922.1"/>
    <property type="molecule type" value="Genomic_DNA"/>
</dbReference>
<proteinExistence type="predicted"/>
<keyword evidence="2" id="KW-0349">Heme</keyword>
<keyword evidence="1" id="KW-0813">Transport</keyword>
<organism evidence="5 6">
    <name type="scientific">Hymenobacter koreensis</name>
    <dbReference type="NCBI Taxonomy" id="1084523"/>
    <lineage>
        <taxon>Bacteria</taxon>
        <taxon>Pseudomonadati</taxon>
        <taxon>Bacteroidota</taxon>
        <taxon>Cytophagia</taxon>
        <taxon>Cytophagales</taxon>
        <taxon>Hymenobacteraceae</taxon>
        <taxon>Hymenobacter</taxon>
    </lineage>
</organism>
<dbReference type="InterPro" id="IPR001486">
    <property type="entry name" value="Hemoglobin_trunc"/>
</dbReference>
<dbReference type="Proteomes" id="UP001500454">
    <property type="component" value="Unassembled WGS sequence"/>
</dbReference>
<reference evidence="6" key="1">
    <citation type="journal article" date="2019" name="Int. J. Syst. Evol. Microbiol.">
        <title>The Global Catalogue of Microorganisms (GCM) 10K type strain sequencing project: providing services to taxonomists for standard genome sequencing and annotation.</title>
        <authorList>
            <consortium name="The Broad Institute Genomics Platform"/>
            <consortium name="The Broad Institute Genome Sequencing Center for Infectious Disease"/>
            <person name="Wu L."/>
            <person name="Ma J."/>
        </authorList>
    </citation>
    <scope>NUCLEOTIDE SEQUENCE [LARGE SCALE GENOMIC DNA]</scope>
    <source>
        <strain evidence="6">JCM 17924</strain>
    </source>
</reference>
<evidence type="ECO:0000256" key="2">
    <source>
        <dbReference type="ARBA" id="ARBA00022617"/>
    </source>
</evidence>